<reference evidence="1" key="1">
    <citation type="submission" date="2020-08" db="EMBL/GenBank/DDBJ databases">
        <title>Genome public.</title>
        <authorList>
            <person name="Liu C."/>
            <person name="Sun Q."/>
        </authorList>
    </citation>
    <scope>NUCLEOTIDE SEQUENCE</scope>
    <source>
        <strain evidence="1">BX1005</strain>
    </source>
</reference>
<protein>
    <submittedName>
        <fullName evidence="1">Uncharacterized protein</fullName>
    </submittedName>
</protein>
<evidence type="ECO:0000313" key="2">
    <source>
        <dbReference type="Proteomes" id="UP000606720"/>
    </source>
</evidence>
<proteinExistence type="predicted"/>
<keyword evidence="2" id="KW-1185">Reference proteome</keyword>
<dbReference type="AlphaFoldDB" id="A0A923LQU4"/>
<evidence type="ECO:0000313" key="1">
    <source>
        <dbReference type="EMBL" id="MBC5714379.1"/>
    </source>
</evidence>
<comment type="caution">
    <text evidence="1">The sequence shown here is derived from an EMBL/GenBank/DDBJ whole genome shotgun (WGS) entry which is preliminary data.</text>
</comment>
<accession>A0A923LQU4</accession>
<gene>
    <name evidence="1" type="ORF">H8S17_09190</name>
</gene>
<dbReference type="Proteomes" id="UP000606720">
    <property type="component" value="Unassembled WGS sequence"/>
</dbReference>
<dbReference type="RefSeq" id="WP_186867088.1">
    <property type="nucleotide sequence ID" value="NZ_JACOPH010000007.1"/>
</dbReference>
<name>A0A923LQU4_9FIRM</name>
<organism evidence="1 2">
    <name type="scientific">Roseburia zhanii</name>
    <dbReference type="NCBI Taxonomy" id="2763064"/>
    <lineage>
        <taxon>Bacteria</taxon>
        <taxon>Bacillati</taxon>
        <taxon>Bacillota</taxon>
        <taxon>Clostridia</taxon>
        <taxon>Lachnospirales</taxon>
        <taxon>Lachnospiraceae</taxon>
        <taxon>Roseburia</taxon>
    </lineage>
</organism>
<sequence>MENEKDRQREKLQDALSLVILLENDFEAQGMDEMYCRIIHMIHENLRLAVQDQKEQ</sequence>
<dbReference type="EMBL" id="JACOPH010000007">
    <property type="protein sequence ID" value="MBC5714379.1"/>
    <property type="molecule type" value="Genomic_DNA"/>
</dbReference>